<sequence length="106" mass="11513">MTLIRVFGLRGDLISTLVKRWRSETHTFHLYYEECTITLEDFAMQLGLLMDGDVITGSSGIADPAVLCYDLLGRSSSDGTNKFTGAIQDAISCINGSPSTCVPTCE</sequence>
<evidence type="ECO:0000313" key="2">
    <source>
        <dbReference type="EMBL" id="KAH1129674.1"/>
    </source>
</evidence>
<proteinExistence type="predicted"/>
<evidence type="ECO:0000259" key="1">
    <source>
        <dbReference type="Pfam" id="PF10536"/>
    </source>
</evidence>
<dbReference type="PANTHER" id="PTHR46033">
    <property type="entry name" value="PROTEIN MAIN-LIKE 2"/>
    <property type="match status" value="1"/>
</dbReference>
<dbReference type="InterPro" id="IPR019557">
    <property type="entry name" value="AminoTfrase-like_pln_mobile"/>
</dbReference>
<dbReference type="Proteomes" id="UP000828251">
    <property type="component" value="Unassembled WGS sequence"/>
</dbReference>
<comment type="caution">
    <text evidence="2">The sequence shown here is derived from an EMBL/GenBank/DDBJ whole genome shotgun (WGS) entry which is preliminary data.</text>
</comment>
<keyword evidence="3" id="KW-1185">Reference proteome</keyword>
<accession>A0A9D3WJ88</accession>
<dbReference type="Pfam" id="PF10536">
    <property type="entry name" value="PMD"/>
    <property type="match status" value="1"/>
</dbReference>
<feature type="domain" description="Aminotransferase-like plant mobile" evidence="1">
    <location>
        <begin position="12"/>
        <end position="82"/>
    </location>
</feature>
<dbReference type="InterPro" id="IPR044824">
    <property type="entry name" value="MAIN-like"/>
</dbReference>
<name>A0A9D3WJ88_9ROSI</name>
<evidence type="ECO:0000313" key="3">
    <source>
        <dbReference type="Proteomes" id="UP000828251"/>
    </source>
</evidence>
<dbReference type="PANTHER" id="PTHR46033:SF8">
    <property type="entry name" value="PROTEIN MAINTENANCE OF MERISTEMS-LIKE"/>
    <property type="match status" value="1"/>
</dbReference>
<dbReference type="EMBL" id="JAIQCV010000001">
    <property type="protein sequence ID" value="KAH1129674.1"/>
    <property type="molecule type" value="Genomic_DNA"/>
</dbReference>
<reference evidence="2 3" key="1">
    <citation type="journal article" date="2021" name="Plant Biotechnol. J.">
        <title>Multi-omics assisted identification of the key and species-specific regulatory components of drought-tolerant mechanisms in Gossypium stocksii.</title>
        <authorList>
            <person name="Yu D."/>
            <person name="Ke L."/>
            <person name="Zhang D."/>
            <person name="Wu Y."/>
            <person name="Sun Y."/>
            <person name="Mei J."/>
            <person name="Sun J."/>
            <person name="Sun Y."/>
        </authorList>
    </citation>
    <scope>NUCLEOTIDE SEQUENCE [LARGE SCALE GENOMIC DNA]</scope>
    <source>
        <strain evidence="3">cv. E1</strain>
        <tissue evidence="2">Leaf</tissue>
    </source>
</reference>
<gene>
    <name evidence="2" type="ORF">J1N35_001052</name>
</gene>
<organism evidence="2 3">
    <name type="scientific">Gossypium stocksii</name>
    <dbReference type="NCBI Taxonomy" id="47602"/>
    <lineage>
        <taxon>Eukaryota</taxon>
        <taxon>Viridiplantae</taxon>
        <taxon>Streptophyta</taxon>
        <taxon>Embryophyta</taxon>
        <taxon>Tracheophyta</taxon>
        <taxon>Spermatophyta</taxon>
        <taxon>Magnoliopsida</taxon>
        <taxon>eudicotyledons</taxon>
        <taxon>Gunneridae</taxon>
        <taxon>Pentapetalae</taxon>
        <taxon>rosids</taxon>
        <taxon>malvids</taxon>
        <taxon>Malvales</taxon>
        <taxon>Malvaceae</taxon>
        <taxon>Malvoideae</taxon>
        <taxon>Gossypium</taxon>
    </lineage>
</organism>
<dbReference type="AlphaFoldDB" id="A0A9D3WJ88"/>
<dbReference type="OrthoDB" id="1938336at2759"/>
<dbReference type="GO" id="GO:0010073">
    <property type="term" value="P:meristem maintenance"/>
    <property type="evidence" value="ECO:0007669"/>
    <property type="project" value="InterPro"/>
</dbReference>
<protein>
    <recommendedName>
        <fullName evidence="1">Aminotransferase-like plant mobile domain-containing protein</fullName>
    </recommendedName>
</protein>